<dbReference type="InterPro" id="IPR014722">
    <property type="entry name" value="Rib_uL2_dom2"/>
</dbReference>
<keyword evidence="2" id="KW-0479">Metal-binding</keyword>
<dbReference type="InterPro" id="IPR019447">
    <property type="entry name" value="DNA/RNA-bd_Kin17_WH-like_dom"/>
</dbReference>
<dbReference type="InterPro" id="IPR041995">
    <property type="entry name" value="KOW_KIN17"/>
</dbReference>
<name>A0A2J7R9Q6_9NEOP</name>
<organism evidence="7 8">
    <name type="scientific">Cryptotermes secundus</name>
    <dbReference type="NCBI Taxonomy" id="105785"/>
    <lineage>
        <taxon>Eukaryota</taxon>
        <taxon>Metazoa</taxon>
        <taxon>Ecdysozoa</taxon>
        <taxon>Arthropoda</taxon>
        <taxon>Hexapoda</taxon>
        <taxon>Insecta</taxon>
        <taxon>Pterygota</taxon>
        <taxon>Neoptera</taxon>
        <taxon>Polyneoptera</taxon>
        <taxon>Dictyoptera</taxon>
        <taxon>Blattodea</taxon>
        <taxon>Blattoidea</taxon>
        <taxon>Termitoidae</taxon>
        <taxon>Kalotermitidae</taxon>
        <taxon>Cryptotermitinae</taxon>
        <taxon>Cryptotermes</taxon>
    </lineage>
</organism>
<dbReference type="Pfam" id="PF10357">
    <property type="entry name" value="WH_KIN17"/>
    <property type="match status" value="1"/>
</dbReference>
<feature type="region of interest" description="Disordered" evidence="5">
    <location>
        <begin position="219"/>
        <end position="244"/>
    </location>
</feature>
<dbReference type="InterPro" id="IPR041330">
    <property type="entry name" value="KN17_SH3"/>
</dbReference>
<feature type="compositionally biased region" description="Basic and acidic residues" evidence="5">
    <location>
        <begin position="229"/>
        <end position="240"/>
    </location>
</feature>
<keyword evidence="8" id="KW-1185">Reference proteome</keyword>
<dbReference type="GO" id="GO:0006260">
    <property type="term" value="P:DNA replication"/>
    <property type="evidence" value="ECO:0007669"/>
    <property type="project" value="TreeGrafter"/>
</dbReference>
<accession>A0A2J7R9Q6</accession>
<dbReference type="AlphaFoldDB" id="A0A2J7R9Q6"/>
<comment type="caution">
    <text evidence="7">The sequence shown here is derived from an EMBL/GenBank/DDBJ whole genome shotgun (WGS) entry which is preliminary data.</text>
</comment>
<evidence type="ECO:0000259" key="6">
    <source>
        <dbReference type="SMART" id="SM01253"/>
    </source>
</evidence>
<evidence type="ECO:0000256" key="5">
    <source>
        <dbReference type="SAM" id="MobiDB-lite"/>
    </source>
</evidence>
<dbReference type="Proteomes" id="UP000235965">
    <property type="component" value="Unassembled WGS sequence"/>
</dbReference>
<dbReference type="InParanoid" id="A0A2J7R9Q6"/>
<evidence type="ECO:0000256" key="4">
    <source>
        <dbReference type="ARBA" id="ARBA00022833"/>
    </source>
</evidence>
<dbReference type="GO" id="GO:0006974">
    <property type="term" value="P:DNA damage response"/>
    <property type="evidence" value="ECO:0007669"/>
    <property type="project" value="TreeGrafter"/>
</dbReference>
<sequence>MGKHEVCAPKYIAKKIKAKGLQKLRLYCQMSEKQCHDENGFRCHMTSESHQRQLLLFADNADRYINNFSKEFERDYLEVLKHEFGTKRVHANRVYQHYISDRHHLHMTSTKWDTLTDFVKWLGREGKCKVDEGEEGWFVQHVDRDPETTVMQEAVSRKEKIDRDDQEMMMAFTEKQISKNDTPIFMEFVRPREQHKIVVNLKVERKRDEDMKNNILVASNALKNGSSAENKKDSRESGRRRGEKRKLSALGEIIKDEENERERINRKDYWLVEGIVVKVMAKCLGDKYHRKKGVVATVCMLDSGHKLKLDQEHLEMVIPAIGRPVRVVNGAYRVCSAMLRELDQKKFCVTIEISSGPLKGRIVDKVEYADICKLYNVDM</sequence>
<dbReference type="GO" id="GO:0008270">
    <property type="term" value="F:zinc ion binding"/>
    <property type="evidence" value="ECO:0007669"/>
    <property type="project" value="UniProtKB-KW"/>
</dbReference>
<reference evidence="7 8" key="1">
    <citation type="submission" date="2017-12" db="EMBL/GenBank/DDBJ databases">
        <title>Hemimetabolous genomes reveal molecular basis of termite eusociality.</title>
        <authorList>
            <person name="Harrison M.C."/>
            <person name="Jongepier E."/>
            <person name="Robertson H.M."/>
            <person name="Arning N."/>
            <person name="Bitard-Feildel T."/>
            <person name="Chao H."/>
            <person name="Childers C.P."/>
            <person name="Dinh H."/>
            <person name="Doddapaneni H."/>
            <person name="Dugan S."/>
            <person name="Gowin J."/>
            <person name="Greiner C."/>
            <person name="Han Y."/>
            <person name="Hu H."/>
            <person name="Hughes D.S.T."/>
            <person name="Huylmans A.-K."/>
            <person name="Kemena C."/>
            <person name="Kremer L.P.M."/>
            <person name="Lee S.L."/>
            <person name="Lopez-Ezquerra A."/>
            <person name="Mallet L."/>
            <person name="Monroy-Kuhn J.M."/>
            <person name="Moser A."/>
            <person name="Murali S.C."/>
            <person name="Muzny D.M."/>
            <person name="Otani S."/>
            <person name="Piulachs M.-D."/>
            <person name="Poelchau M."/>
            <person name="Qu J."/>
            <person name="Schaub F."/>
            <person name="Wada-Katsumata A."/>
            <person name="Worley K.C."/>
            <person name="Xie Q."/>
            <person name="Ylla G."/>
            <person name="Poulsen M."/>
            <person name="Gibbs R.A."/>
            <person name="Schal C."/>
            <person name="Richards S."/>
            <person name="Belles X."/>
            <person name="Korb J."/>
            <person name="Bornberg-Bauer E."/>
        </authorList>
    </citation>
    <scope>NUCLEOTIDE SEQUENCE [LARGE SCALE GENOMIC DNA]</scope>
    <source>
        <tissue evidence="7">Whole body</tissue>
    </source>
</reference>
<keyword evidence="3" id="KW-0863">Zinc-finger</keyword>
<dbReference type="Gene3D" id="1.10.10.2030">
    <property type="entry name" value="DNA/RNA-binding protein Kin17, conserved domain"/>
    <property type="match status" value="1"/>
</dbReference>
<dbReference type="OrthoDB" id="10266249at2759"/>
<gene>
    <name evidence="7" type="primary">Kin_9</name>
    <name evidence="7" type="ORF">B7P43_G13795</name>
</gene>
<evidence type="ECO:0000256" key="2">
    <source>
        <dbReference type="ARBA" id="ARBA00022723"/>
    </source>
</evidence>
<dbReference type="Pfam" id="PF18131">
    <property type="entry name" value="KN17_SH3"/>
    <property type="match status" value="1"/>
</dbReference>
<dbReference type="Gene3D" id="2.30.30.140">
    <property type="match status" value="1"/>
</dbReference>
<dbReference type="InterPro" id="IPR056767">
    <property type="entry name" value="C2H2-Znf_KIN17"/>
</dbReference>
<dbReference type="Pfam" id="PF25095">
    <property type="entry name" value="C2H2-zf_KIN17"/>
    <property type="match status" value="1"/>
</dbReference>
<evidence type="ECO:0000256" key="3">
    <source>
        <dbReference type="ARBA" id="ARBA00022771"/>
    </source>
</evidence>
<evidence type="ECO:0000313" key="8">
    <source>
        <dbReference type="Proteomes" id="UP000235965"/>
    </source>
</evidence>
<evidence type="ECO:0000313" key="7">
    <source>
        <dbReference type="EMBL" id="PNF37561.1"/>
    </source>
</evidence>
<feature type="domain" description="DNA/RNA-binding protein Kin17 WH-like" evidence="6">
    <location>
        <begin position="52"/>
        <end position="178"/>
    </location>
</feature>
<dbReference type="FunFam" id="2.30.30.30:FF:000021">
    <property type="entry name" value="DNA/RNA-binding protein KIN17, putative"/>
    <property type="match status" value="1"/>
</dbReference>
<dbReference type="EMBL" id="NEVH01006581">
    <property type="protein sequence ID" value="PNF37561.1"/>
    <property type="molecule type" value="Genomic_DNA"/>
</dbReference>
<dbReference type="FunCoup" id="A0A2J7R9Q6">
    <property type="interactions" value="2486"/>
</dbReference>
<dbReference type="Gene3D" id="2.30.30.30">
    <property type="match status" value="1"/>
</dbReference>
<dbReference type="PANTHER" id="PTHR12805:SF0">
    <property type="entry name" value="DNA_RNA-BINDING PROTEIN KIN17"/>
    <property type="match status" value="1"/>
</dbReference>
<dbReference type="STRING" id="105785.A0A2J7R9Q6"/>
<dbReference type="CDD" id="cd13155">
    <property type="entry name" value="KOW_KIN17"/>
    <property type="match status" value="1"/>
</dbReference>
<dbReference type="GO" id="GO:0003690">
    <property type="term" value="F:double-stranded DNA binding"/>
    <property type="evidence" value="ECO:0007669"/>
    <property type="project" value="TreeGrafter"/>
</dbReference>
<dbReference type="InterPro" id="IPR037321">
    <property type="entry name" value="KIN17-like"/>
</dbReference>
<protein>
    <submittedName>
        <fullName evidence="7">DNA/RNA-binding protein KIN17</fullName>
    </submittedName>
</protein>
<dbReference type="GO" id="GO:0005634">
    <property type="term" value="C:nucleus"/>
    <property type="evidence" value="ECO:0007669"/>
    <property type="project" value="TreeGrafter"/>
</dbReference>
<dbReference type="FunFam" id="1.10.10.2030:FF:000001">
    <property type="entry name" value="DNA/RNA-binding protein KIN17, putative"/>
    <property type="match status" value="1"/>
</dbReference>
<proteinExistence type="inferred from homology"/>
<comment type="similarity">
    <text evidence="1">Belongs to the KIN17 family.</text>
</comment>
<evidence type="ECO:0000256" key="1">
    <source>
        <dbReference type="ARBA" id="ARBA00008517"/>
    </source>
</evidence>
<dbReference type="InterPro" id="IPR038254">
    <property type="entry name" value="KIN17_WH-like_sf"/>
</dbReference>
<dbReference type="SMART" id="SM01253">
    <property type="entry name" value="Kin17_mid"/>
    <property type="match status" value="1"/>
</dbReference>
<dbReference type="Pfam" id="PF25092">
    <property type="entry name" value="SH3_KIN17_C"/>
    <property type="match status" value="1"/>
</dbReference>
<keyword evidence="4" id="KW-0862">Zinc</keyword>
<dbReference type="PANTHER" id="PTHR12805">
    <property type="entry name" value="KIN17 KIN, ANTIGENIC DETERMINANT OF RECA PROTEIN HOMOLOG"/>
    <property type="match status" value="1"/>
</dbReference>